<dbReference type="SMART" id="SM00836">
    <property type="entry name" value="DALR_1"/>
    <property type="match status" value="1"/>
</dbReference>
<dbReference type="Pfam" id="PF05746">
    <property type="entry name" value="DALR_1"/>
    <property type="match status" value="1"/>
</dbReference>
<feature type="domain" description="Arginyl tRNA synthetase N-terminal" evidence="14">
    <location>
        <begin position="10"/>
        <end position="83"/>
    </location>
</feature>
<feature type="domain" description="DALR anticodon binding" evidence="13">
    <location>
        <begin position="445"/>
        <end position="559"/>
    </location>
</feature>
<dbReference type="InterPro" id="IPR014729">
    <property type="entry name" value="Rossmann-like_a/b/a_fold"/>
</dbReference>
<dbReference type="InterPro" id="IPR001278">
    <property type="entry name" value="Arg-tRNA-ligase"/>
</dbReference>
<dbReference type="FunFam" id="3.40.50.620:FF:000116">
    <property type="entry name" value="Arginine--tRNA ligase"/>
    <property type="match status" value="1"/>
</dbReference>
<evidence type="ECO:0000256" key="12">
    <source>
        <dbReference type="RuleBase" id="RU363038"/>
    </source>
</evidence>
<keyword evidence="16" id="KW-1185">Reference proteome</keyword>
<evidence type="ECO:0000256" key="4">
    <source>
        <dbReference type="ARBA" id="ARBA00022490"/>
    </source>
</evidence>
<comment type="subcellular location">
    <subcellularLocation>
        <location evidence="1 11">Cytoplasm</location>
    </subcellularLocation>
</comment>
<keyword evidence="6 11" id="KW-0547">Nucleotide-binding</keyword>
<dbReference type="Gene3D" id="3.40.50.620">
    <property type="entry name" value="HUPs"/>
    <property type="match status" value="1"/>
</dbReference>
<dbReference type="EC" id="6.1.1.19" evidence="11"/>
<dbReference type="EMBL" id="CP000896">
    <property type="protein sequence ID" value="ABX81104.1"/>
    <property type="molecule type" value="Genomic_DNA"/>
</dbReference>
<dbReference type="SUPFAM" id="SSF55190">
    <property type="entry name" value="Arginyl-tRNA synthetase (ArgRS), N-terminal 'additional' domain"/>
    <property type="match status" value="1"/>
</dbReference>
<evidence type="ECO:0000256" key="5">
    <source>
        <dbReference type="ARBA" id="ARBA00022598"/>
    </source>
</evidence>
<reference evidence="15 16" key="1">
    <citation type="journal article" date="2011" name="J. Bacteriol.">
        <title>Complete genome and proteome of Acholeplasma laidlawii.</title>
        <authorList>
            <person name="Lazarev V.N."/>
            <person name="Levitskii S.A."/>
            <person name="Basovskii Y.I."/>
            <person name="Chukin M.M."/>
            <person name="Akopian T.A."/>
            <person name="Vereshchagin V.V."/>
            <person name="Kostrjukova E.S."/>
            <person name="Kovaleva G.Y."/>
            <person name="Kazanov M.D."/>
            <person name="Malko D.B."/>
            <person name="Vitreschak A.G."/>
            <person name="Sernova N.V."/>
            <person name="Gelfand M.S."/>
            <person name="Demina I.A."/>
            <person name="Serebryakova M.V."/>
            <person name="Galyamina M.A."/>
            <person name="Vtyurin N.N."/>
            <person name="Rogov S.I."/>
            <person name="Alexeev D.G."/>
            <person name="Ladygina V.G."/>
            <person name="Govorun V.M."/>
        </authorList>
    </citation>
    <scope>NUCLEOTIDE SEQUENCE [LARGE SCALE GENOMIC DNA]</scope>
    <source>
        <strain evidence="15 16">PG-8A</strain>
    </source>
</reference>
<sequence length="559" mass="64265">MICMIEQIKLELRQLLFDHLDIEDVVLEVPKRGDSDLAIPLFGYQKQMGKKLPEIFDLFKDILIQHRLVESVVFTAGFLNIYLKRVDVSKSILNSIHDEKQSFGTQPNNNKTIVIDYSSPNIAKSFSVGHLRSTVIGNSLKLIYQKLGYNVVGINHLGDWGTQFGSMMVAYRMWGDKDKIKANPIDELQALYVRFHEAAEKDESLKQKARDAFLKLEQGDPEYTKLWTYFREVSLQEFMTMYDILDVSFDSYNGEAFYNDKMDRVVKELEDKHLLVEDQGAMVVKLEDDTPPVLIKRSDGATLYTTRDLAALLYRNDTYHFDKALYVVGNEQKLHFENLKKVVKMMGYDFNIEHINFGLVLQDGKKMSTRKGKTTKLDYVLNQAVLKAKQAIEEKNPNLENKDQVAKVVGIGAVIFNDLKNDRTLNIEFDLDGMLKFEGQTGPYLLYSIVRIFSILKSNTIDITQVDYTLYQDEIYYSLIKVLDQFPSVVQRAAESYSPSTVAKYLLQLSQEFNTFYAKVKINDSNDVVRQTNLLLVESILNILIEGLRLLGMKHLEAM</sequence>
<organism evidence="15 16">
    <name type="scientific">Acholeplasma laidlawii (strain PG-8A)</name>
    <dbReference type="NCBI Taxonomy" id="441768"/>
    <lineage>
        <taxon>Bacteria</taxon>
        <taxon>Bacillati</taxon>
        <taxon>Mycoplasmatota</taxon>
        <taxon>Mollicutes</taxon>
        <taxon>Acholeplasmatales</taxon>
        <taxon>Acholeplasmataceae</taxon>
        <taxon>Acholeplasma</taxon>
    </lineage>
</organism>
<accession>A9NFH4</accession>
<dbReference type="KEGG" id="acl:ACL_0485"/>
<name>A9NFH4_ACHLI</name>
<evidence type="ECO:0000259" key="14">
    <source>
        <dbReference type="SMART" id="SM01016"/>
    </source>
</evidence>
<keyword evidence="5 11" id="KW-0436">Ligase</keyword>
<dbReference type="SUPFAM" id="SSF52374">
    <property type="entry name" value="Nucleotidylyl transferase"/>
    <property type="match status" value="1"/>
</dbReference>
<evidence type="ECO:0000259" key="13">
    <source>
        <dbReference type="SMART" id="SM00836"/>
    </source>
</evidence>
<evidence type="ECO:0000256" key="3">
    <source>
        <dbReference type="ARBA" id="ARBA00011245"/>
    </source>
</evidence>
<dbReference type="FunFam" id="1.10.730.10:FF:000006">
    <property type="entry name" value="Arginyl-tRNA synthetase 2, mitochondrial"/>
    <property type="match status" value="1"/>
</dbReference>
<comment type="similarity">
    <text evidence="2 11 12">Belongs to the class-I aminoacyl-tRNA synthetase family.</text>
</comment>
<dbReference type="eggNOG" id="COG0018">
    <property type="taxonomic scope" value="Bacteria"/>
</dbReference>
<comment type="subunit">
    <text evidence="3 11">Monomer.</text>
</comment>
<dbReference type="SMART" id="SM01016">
    <property type="entry name" value="Arg_tRNA_synt_N"/>
    <property type="match status" value="1"/>
</dbReference>
<dbReference type="PANTHER" id="PTHR11956">
    <property type="entry name" value="ARGINYL-TRNA SYNTHETASE"/>
    <property type="match status" value="1"/>
</dbReference>
<evidence type="ECO:0000256" key="6">
    <source>
        <dbReference type="ARBA" id="ARBA00022741"/>
    </source>
</evidence>
<dbReference type="InterPro" id="IPR035684">
    <property type="entry name" value="ArgRS_core"/>
</dbReference>
<dbReference type="InterPro" id="IPR036695">
    <property type="entry name" value="Arg-tRNA-synth_N_sf"/>
</dbReference>
<dbReference type="SUPFAM" id="SSF47323">
    <property type="entry name" value="Anticodon-binding domain of a subclass of class I aminoacyl-tRNA synthetases"/>
    <property type="match status" value="1"/>
</dbReference>
<dbReference type="InterPro" id="IPR008909">
    <property type="entry name" value="DALR_anticod-bd"/>
</dbReference>
<dbReference type="GO" id="GO:0004814">
    <property type="term" value="F:arginine-tRNA ligase activity"/>
    <property type="evidence" value="ECO:0007669"/>
    <property type="project" value="UniProtKB-UniRule"/>
</dbReference>
<keyword evidence="4 11" id="KW-0963">Cytoplasm</keyword>
<evidence type="ECO:0000256" key="9">
    <source>
        <dbReference type="ARBA" id="ARBA00023146"/>
    </source>
</evidence>
<evidence type="ECO:0000313" key="16">
    <source>
        <dbReference type="Proteomes" id="UP000008558"/>
    </source>
</evidence>
<evidence type="ECO:0000256" key="7">
    <source>
        <dbReference type="ARBA" id="ARBA00022840"/>
    </source>
</evidence>
<feature type="short sequence motif" description="'HIGH' region" evidence="11">
    <location>
        <begin position="120"/>
        <end position="130"/>
    </location>
</feature>
<evidence type="ECO:0000256" key="8">
    <source>
        <dbReference type="ARBA" id="ARBA00022917"/>
    </source>
</evidence>
<evidence type="ECO:0000256" key="10">
    <source>
        <dbReference type="ARBA" id="ARBA00049339"/>
    </source>
</evidence>
<dbReference type="Gene3D" id="1.10.730.10">
    <property type="entry name" value="Isoleucyl-tRNA Synthetase, Domain 1"/>
    <property type="match status" value="1"/>
</dbReference>
<evidence type="ECO:0000256" key="11">
    <source>
        <dbReference type="HAMAP-Rule" id="MF_00123"/>
    </source>
</evidence>
<dbReference type="Gene3D" id="3.30.1360.70">
    <property type="entry name" value="Arginyl tRNA synthetase N-terminal domain"/>
    <property type="match status" value="1"/>
</dbReference>
<dbReference type="Proteomes" id="UP000008558">
    <property type="component" value="Chromosome"/>
</dbReference>
<dbReference type="InterPro" id="IPR009080">
    <property type="entry name" value="tRNAsynth_Ia_anticodon-bd"/>
</dbReference>
<dbReference type="AlphaFoldDB" id="A9NFH4"/>
<dbReference type="Pfam" id="PF00750">
    <property type="entry name" value="tRNA-synt_1d"/>
    <property type="match status" value="1"/>
</dbReference>
<dbReference type="GO" id="GO:0005524">
    <property type="term" value="F:ATP binding"/>
    <property type="evidence" value="ECO:0007669"/>
    <property type="project" value="UniProtKB-UniRule"/>
</dbReference>
<dbReference type="GO" id="GO:0006420">
    <property type="term" value="P:arginyl-tRNA aminoacylation"/>
    <property type="evidence" value="ECO:0007669"/>
    <property type="project" value="UniProtKB-UniRule"/>
</dbReference>
<dbReference type="PANTHER" id="PTHR11956:SF5">
    <property type="entry name" value="ARGININE--TRNA LIGASE, CYTOPLASMIC"/>
    <property type="match status" value="1"/>
</dbReference>
<dbReference type="HOGENOM" id="CLU_006406_6_1_14"/>
<dbReference type="CDD" id="cd00671">
    <property type="entry name" value="ArgRS_core"/>
    <property type="match status" value="1"/>
</dbReference>
<keyword evidence="8 11" id="KW-0648">Protein biosynthesis</keyword>
<dbReference type="Pfam" id="PF03485">
    <property type="entry name" value="Arg_tRNA_synt_N"/>
    <property type="match status" value="1"/>
</dbReference>
<comment type="catalytic activity">
    <reaction evidence="10 11">
        <text>tRNA(Arg) + L-arginine + ATP = L-arginyl-tRNA(Arg) + AMP + diphosphate</text>
        <dbReference type="Rhea" id="RHEA:20301"/>
        <dbReference type="Rhea" id="RHEA-COMP:9658"/>
        <dbReference type="Rhea" id="RHEA-COMP:9673"/>
        <dbReference type="ChEBI" id="CHEBI:30616"/>
        <dbReference type="ChEBI" id="CHEBI:32682"/>
        <dbReference type="ChEBI" id="CHEBI:33019"/>
        <dbReference type="ChEBI" id="CHEBI:78442"/>
        <dbReference type="ChEBI" id="CHEBI:78513"/>
        <dbReference type="ChEBI" id="CHEBI:456215"/>
        <dbReference type="EC" id="6.1.1.19"/>
    </reaction>
</comment>
<proteinExistence type="inferred from homology"/>
<dbReference type="PRINTS" id="PR01038">
    <property type="entry name" value="TRNASYNTHARG"/>
</dbReference>
<evidence type="ECO:0000256" key="2">
    <source>
        <dbReference type="ARBA" id="ARBA00005594"/>
    </source>
</evidence>
<dbReference type="NCBIfam" id="TIGR00456">
    <property type="entry name" value="argS"/>
    <property type="match status" value="1"/>
</dbReference>
<gene>
    <name evidence="11 15" type="primary">argS</name>
    <name evidence="15" type="ordered locus">ACL_0485</name>
</gene>
<dbReference type="InterPro" id="IPR005148">
    <property type="entry name" value="Arg-tRNA-synth_N"/>
</dbReference>
<evidence type="ECO:0000313" key="15">
    <source>
        <dbReference type="EMBL" id="ABX81104.1"/>
    </source>
</evidence>
<protein>
    <recommendedName>
        <fullName evidence="11">Arginine--tRNA ligase</fullName>
        <ecNumber evidence="11">6.1.1.19</ecNumber>
    </recommendedName>
    <alternativeName>
        <fullName evidence="11">Arginyl-tRNA synthetase</fullName>
        <shortName evidence="11">ArgRS</shortName>
    </alternativeName>
</protein>
<keyword evidence="9 11" id="KW-0030">Aminoacyl-tRNA synthetase</keyword>
<dbReference type="HAMAP" id="MF_00123">
    <property type="entry name" value="Arg_tRNA_synth"/>
    <property type="match status" value="1"/>
</dbReference>
<evidence type="ECO:0000256" key="1">
    <source>
        <dbReference type="ARBA" id="ARBA00004496"/>
    </source>
</evidence>
<keyword evidence="7 11" id="KW-0067">ATP-binding</keyword>
<dbReference type="STRING" id="441768.ACL_0485"/>
<dbReference type="GO" id="GO:0005737">
    <property type="term" value="C:cytoplasm"/>
    <property type="evidence" value="ECO:0007669"/>
    <property type="project" value="UniProtKB-SubCell"/>
</dbReference>